<evidence type="ECO:0000313" key="2">
    <source>
        <dbReference type="Proteomes" id="UP000606786"/>
    </source>
</evidence>
<dbReference type="Proteomes" id="UP000606786">
    <property type="component" value="Unassembled WGS sequence"/>
</dbReference>
<feature type="non-terminal residue" evidence="1">
    <location>
        <position position="1"/>
    </location>
</feature>
<evidence type="ECO:0000313" key="1">
    <source>
        <dbReference type="EMBL" id="CAD6995079.1"/>
    </source>
</evidence>
<dbReference type="EMBL" id="CAJHJT010000001">
    <property type="protein sequence ID" value="CAD6995079.1"/>
    <property type="molecule type" value="Genomic_DNA"/>
</dbReference>
<sequence length="111" mass="12954">CGHFIILATNDETVMQRLQCYVCLGACKRLIGNVINSIRCKHSHTSLQLNFHLFWLKLVGQRRFVALQMTYNREYCVPFLKALLDDEPTEQQAIDERRLIAVVNDFVIAWQ</sequence>
<keyword evidence="2" id="KW-1185">Reference proteome</keyword>
<protein>
    <submittedName>
        <fullName evidence="1">(Mediterranean fruit fly) hypothetical protein</fullName>
    </submittedName>
</protein>
<proteinExistence type="predicted"/>
<name>A0A811U8B3_CERCA</name>
<accession>A0A811U8B3</accession>
<dbReference type="AlphaFoldDB" id="A0A811U8B3"/>
<gene>
    <name evidence="1" type="ORF">CCAP1982_LOCUS3802</name>
</gene>
<reference evidence="1" key="1">
    <citation type="submission" date="2020-11" db="EMBL/GenBank/DDBJ databases">
        <authorList>
            <person name="Whitehead M."/>
        </authorList>
    </citation>
    <scope>NUCLEOTIDE SEQUENCE</scope>
    <source>
        <strain evidence="1">EGII</strain>
    </source>
</reference>
<comment type="caution">
    <text evidence="1">The sequence shown here is derived from an EMBL/GenBank/DDBJ whole genome shotgun (WGS) entry which is preliminary data.</text>
</comment>
<organism evidence="1 2">
    <name type="scientific">Ceratitis capitata</name>
    <name type="common">Mediterranean fruit fly</name>
    <name type="synonym">Tephritis capitata</name>
    <dbReference type="NCBI Taxonomy" id="7213"/>
    <lineage>
        <taxon>Eukaryota</taxon>
        <taxon>Metazoa</taxon>
        <taxon>Ecdysozoa</taxon>
        <taxon>Arthropoda</taxon>
        <taxon>Hexapoda</taxon>
        <taxon>Insecta</taxon>
        <taxon>Pterygota</taxon>
        <taxon>Neoptera</taxon>
        <taxon>Endopterygota</taxon>
        <taxon>Diptera</taxon>
        <taxon>Brachycera</taxon>
        <taxon>Muscomorpha</taxon>
        <taxon>Tephritoidea</taxon>
        <taxon>Tephritidae</taxon>
        <taxon>Ceratitis</taxon>
        <taxon>Ceratitis</taxon>
    </lineage>
</organism>